<comment type="caution">
    <text evidence="4">The sequence shown here is derived from an EMBL/GenBank/DDBJ whole genome shotgun (WGS) entry which is preliminary data.</text>
</comment>
<dbReference type="InterPro" id="IPR000504">
    <property type="entry name" value="RRM_dom"/>
</dbReference>
<accession>A0ABQ0GE54</accession>
<gene>
    <name evidence="4" type="primary">vip1</name>
    <name evidence="4" type="ORF">MFIFM68171_06234</name>
</gene>
<organism evidence="4 5">
    <name type="scientific">Madurella fahalii</name>
    <dbReference type="NCBI Taxonomy" id="1157608"/>
    <lineage>
        <taxon>Eukaryota</taxon>
        <taxon>Fungi</taxon>
        <taxon>Dikarya</taxon>
        <taxon>Ascomycota</taxon>
        <taxon>Pezizomycotina</taxon>
        <taxon>Sordariomycetes</taxon>
        <taxon>Sordariomycetidae</taxon>
        <taxon>Sordariales</taxon>
        <taxon>Sordariales incertae sedis</taxon>
        <taxon>Madurella</taxon>
    </lineage>
</organism>
<protein>
    <submittedName>
        <fullName evidence="4">Protein vip1</fullName>
    </submittedName>
</protein>
<feature type="region of interest" description="Disordered" evidence="2">
    <location>
        <begin position="67"/>
        <end position="110"/>
    </location>
</feature>
<evidence type="ECO:0000313" key="4">
    <source>
        <dbReference type="EMBL" id="GAB1316024.1"/>
    </source>
</evidence>
<dbReference type="SUPFAM" id="SSF54928">
    <property type="entry name" value="RNA-binding domain, RBD"/>
    <property type="match status" value="1"/>
</dbReference>
<keyword evidence="5" id="KW-1185">Reference proteome</keyword>
<dbReference type="Proteomes" id="UP001628179">
    <property type="component" value="Unassembled WGS sequence"/>
</dbReference>
<feature type="domain" description="RRM" evidence="3">
    <location>
        <begin position="3"/>
        <end position="76"/>
    </location>
</feature>
<evidence type="ECO:0000259" key="3">
    <source>
        <dbReference type="PROSITE" id="PS50102"/>
    </source>
</evidence>
<dbReference type="PANTHER" id="PTHR32343">
    <property type="entry name" value="SERINE/ARGININE-RICH SPLICING FACTOR"/>
    <property type="match status" value="1"/>
</dbReference>
<dbReference type="PANTHER" id="PTHR32343:SF10">
    <property type="entry name" value="RNA-BINDING REGION RNP-1 DOMAIN-CONTAINING PROTEIN"/>
    <property type="match status" value="1"/>
</dbReference>
<evidence type="ECO:0000256" key="1">
    <source>
        <dbReference type="PROSITE-ProRule" id="PRU00176"/>
    </source>
</evidence>
<dbReference type="EMBL" id="BAAFSV010000003">
    <property type="protein sequence ID" value="GAB1316024.1"/>
    <property type="molecule type" value="Genomic_DNA"/>
</dbReference>
<dbReference type="Gene3D" id="3.30.70.330">
    <property type="match status" value="1"/>
</dbReference>
<evidence type="ECO:0000256" key="2">
    <source>
        <dbReference type="SAM" id="MobiDB-lite"/>
    </source>
</evidence>
<dbReference type="SMART" id="SM00360">
    <property type="entry name" value="RRM"/>
    <property type="match status" value="1"/>
</dbReference>
<keyword evidence="1" id="KW-0694">RNA-binding</keyword>
<feature type="region of interest" description="Disordered" evidence="2">
    <location>
        <begin position="248"/>
        <end position="292"/>
    </location>
</feature>
<evidence type="ECO:0000313" key="5">
    <source>
        <dbReference type="Proteomes" id="UP001628179"/>
    </source>
</evidence>
<reference evidence="4 5" key="1">
    <citation type="submission" date="2024-09" db="EMBL/GenBank/DDBJ databases">
        <title>Itraconazole resistance in Madurella fahalii resulting from another homologue of gene encoding cytochrome P450 14-alpha sterol demethylase (CYP51).</title>
        <authorList>
            <person name="Yoshioka I."/>
            <person name="Fahal A.H."/>
            <person name="Kaneko S."/>
            <person name="Yaguchi T."/>
        </authorList>
    </citation>
    <scope>NUCLEOTIDE SEQUENCE [LARGE SCALE GENOMIC DNA]</scope>
    <source>
        <strain evidence="4 5">IFM 68171</strain>
    </source>
</reference>
<dbReference type="PROSITE" id="PS50102">
    <property type="entry name" value="RRM"/>
    <property type="match status" value="1"/>
</dbReference>
<feature type="compositionally biased region" description="Polar residues" evidence="2">
    <location>
        <begin position="274"/>
        <end position="292"/>
    </location>
</feature>
<dbReference type="InterPro" id="IPR035979">
    <property type="entry name" value="RBD_domain_sf"/>
</dbReference>
<dbReference type="RefSeq" id="XP_070917755.1">
    <property type="nucleotide sequence ID" value="XM_071061654.1"/>
</dbReference>
<proteinExistence type="predicted"/>
<feature type="compositionally biased region" description="Low complexity" evidence="2">
    <location>
        <begin position="67"/>
        <end position="80"/>
    </location>
</feature>
<dbReference type="Pfam" id="PF00076">
    <property type="entry name" value="RRM_1"/>
    <property type="match status" value="1"/>
</dbReference>
<dbReference type="GeneID" id="98176977"/>
<dbReference type="InterPro" id="IPR012677">
    <property type="entry name" value="Nucleotide-bd_a/b_plait_sf"/>
</dbReference>
<name>A0ABQ0GE54_9PEZI</name>
<sequence length="292" mass="31081">MATTVYVKNIGGKTEDKEIREFFSFCGKINDINITTEGETRNATVTFEKETAARTALLLNHTKLGGSEITVSSESSTTPTGEEEDPSKAAGEAGTAERSPAEGLTQEEKPRTRILAEVLAHGYLVADTGLQKAISLDEKHGVSTRFVATLKQLDEKTHATDHARAADASYGITQRASSLLTGLGSYFEKATHTPTGKRIVDFYTTSQRQVQDIHNEARRLAELKKEEGGGSLYKAVGLDKVFDRFGQGKAAEGGSEKPAAEVPGAAPSDAVATESAQKPTAPSGTGNPETIH</sequence>